<dbReference type="PROSITE" id="PS50879">
    <property type="entry name" value="RNASE_H_1"/>
    <property type="match status" value="1"/>
</dbReference>
<proteinExistence type="predicted"/>
<dbReference type="SUPFAM" id="SSF53098">
    <property type="entry name" value="Ribonuclease H-like"/>
    <property type="match status" value="1"/>
</dbReference>
<reference evidence="2 3" key="1">
    <citation type="submission" date="2024-04" db="EMBL/GenBank/DDBJ databases">
        <authorList>
            <person name="Fracassetti M."/>
        </authorList>
    </citation>
    <scope>NUCLEOTIDE SEQUENCE [LARGE SCALE GENOMIC DNA]</scope>
</reference>
<evidence type="ECO:0000259" key="1">
    <source>
        <dbReference type="PROSITE" id="PS50879"/>
    </source>
</evidence>
<dbReference type="GO" id="GO:0004523">
    <property type="term" value="F:RNA-DNA hybrid ribonuclease activity"/>
    <property type="evidence" value="ECO:0007669"/>
    <property type="project" value="InterPro"/>
</dbReference>
<dbReference type="Pfam" id="PF13966">
    <property type="entry name" value="zf-RVT"/>
    <property type="match status" value="1"/>
</dbReference>
<dbReference type="AlphaFoldDB" id="A0AAV2C8Z2"/>
<dbReference type="Gene3D" id="3.30.420.10">
    <property type="entry name" value="Ribonuclease H-like superfamily/Ribonuclease H"/>
    <property type="match status" value="1"/>
</dbReference>
<dbReference type="GO" id="GO:0003676">
    <property type="term" value="F:nucleic acid binding"/>
    <property type="evidence" value="ECO:0007669"/>
    <property type="project" value="InterPro"/>
</dbReference>
<evidence type="ECO:0000313" key="2">
    <source>
        <dbReference type="EMBL" id="CAL1352963.1"/>
    </source>
</evidence>
<dbReference type="PANTHER" id="PTHR47723">
    <property type="entry name" value="OS05G0353850 PROTEIN"/>
    <property type="match status" value="1"/>
</dbReference>
<dbReference type="InterPro" id="IPR026960">
    <property type="entry name" value="RVT-Znf"/>
</dbReference>
<organism evidence="2 3">
    <name type="scientific">Linum trigynum</name>
    <dbReference type="NCBI Taxonomy" id="586398"/>
    <lineage>
        <taxon>Eukaryota</taxon>
        <taxon>Viridiplantae</taxon>
        <taxon>Streptophyta</taxon>
        <taxon>Embryophyta</taxon>
        <taxon>Tracheophyta</taxon>
        <taxon>Spermatophyta</taxon>
        <taxon>Magnoliopsida</taxon>
        <taxon>eudicotyledons</taxon>
        <taxon>Gunneridae</taxon>
        <taxon>Pentapetalae</taxon>
        <taxon>rosids</taxon>
        <taxon>fabids</taxon>
        <taxon>Malpighiales</taxon>
        <taxon>Linaceae</taxon>
        <taxon>Linum</taxon>
    </lineage>
</organism>
<dbReference type="InterPro" id="IPR036397">
    <property type="entry name" value="RNaseH_sf"/>
</dbReference>
<evidence type="ECO:0000313" key="3">
    <source>
        <dbReference type="Proteomes" id="UP001497516"/>
    </source>
</evidence>
<dbReference type="InterPro" id="IPR053151">
    <property type="entry name" value="RNase_H-like"/>
</dbReference>
<name>A0AAV2C8Z2_9ROSI</name>
<dbReference type="CDD" id="cd06222">
    <property type="entry name" value="RNase_H_like"/>
    <property type="match status" value="1"/>
</dbReference>
<dbReference type="InterPro" id="IPR002156">
    <property type="entry name" value="RNaseH_domain"/>
</dbReference>
<dbReference type="PANTHER" id="PTHR47723:SF13">
    <property type="entry name" value="PUTATIVE-RELATED"/>
    <property type="match status" value="1"/>
</dbReference>
<dbReference type="InterPro" id="IPR012337">
    <property type="entry name" value="RNaseH-like_sf"/>
</dbReference>
<protein>
    <recommendedName>
        <fullName evidence="1">RNase H type-1 domain-containing protein</fullName>
    </recommendedName>
</protein>
<accession>A0AAV2C8Z2</accession>
<gene>
    <name evidence="2" type="ORF">LTRI10_LOCUS894</name>
</gene>
<feature type="domain" description="RNase H type-1" evidence="1">
    <location>
        <begin position="285"/>
        <end position="415"/>
    </location>
</feature>
<keyword evidence="3" id="KW-1185">Reference proteome</keyword>
<sequence length="449" mass="51791">MPLMKSATNWSIRNGRTTSFWHHPWLDQGIFLKDFITQNSPIPHEDSSVADWTDYNGNWDWQKLQTLLPHNLLPLIAGMEPPKSNMGEDKCIWGLERDGRFRLKSAYKLAADQLETTEEGFWKKLWSWKGPSRTKHFLWLVMHDKLLTNKERVKRKLTLNGNCNHCKDTEETTEHIIRLCRKTEGVWEKFRTRVTCKDRNLPFKEWMSKNLEDANQGTEFGLIVWHLWKQRNEECMEGTVYVEKSLICRIEAWFNIYKKALQNVDRSFMPERTRSEVQVGWIPPPEGWVQVQTDGSVLSPSGFAAAGGLIRDCLGRCCAAFACNLGNCSITAAELKGAAVGLEIAWEKGFRHVELKLDSTTAITIMKNRSDDDHRHGLLAQHISNLLNREWIVSVSHVYREGNHAADFLASFGHNLTFGTHHVDVDSHELCKWLDYDVMGVSQPRFINI</sequence>
<dbReference type="EMBL" id="OZ034813">
    <property type="protein sequence ID" value="CAL1352963.1"/>
    <property type="molecule type" value="Genomic_DNA"/>
</dbReference>
<dbReference type="Proteomes" id="UP001497516">
    <property type="component" value="Chromosome 1"/>
</dbReference>
<dbReference type="InterPro" id="IPR044730">
    <property type="entry name" value="RNase_H-like_dom_plant"/>
</dbReference>
<dbReference type="Pfam" id="PF13456">
    <property type="entry name" value="RVT_3"/>
    <property type="match status" value="1"/>
</dbReference>